<organism evidence="4 5">
    <name type="scientific">Hymenobacter jejuensis</name>
    <dbReference type="NCBI Taxonomy" id="2502781"/>
    <lineage>
        <taxon>Bacteria</taxon>
        <taxon>Pseudomonadati</taxon>
        <taxon>Bacteroidota</taxon>
        <taxon>Cytophagia</taxon>
        <taxon>Cytophagales</taxon>
        <taxon>Hymenobacteraceae</taxon>
        <taxon>Hymenobacter</taxon>
    </lineage>
</organism>
<dbReference type="Pfam" id="PF05569">
    <property type="entry name" value="Peptidase_M56"/>
    <property type="match status" value="1"/>
</dbReference>
<feature type="compositionally biased region" description="Basic and acidic residues" evidence="1">
    <location>
        <begin position="760"/>
        <end position="769"/>
    </location>
</feature>
<dbReference type="Proteomes" id="UP000305398">
    <property type="component" value="Chromosome"/>
</dbReference>
<keyword evidence="2" id="KW-0472">Membrane</keyword>
<feature type="region of interest" description="Disordered" evidence="1">
    <location>
        <begin position="412"/>
        <end position="437"/>
    </location>
</feature>
<sequence>MNWLEHFLSPALVRALGWTLVHSIWQGAVVALALAGLLLLLRRHSAQVRYATAAAALVTLLSLAVVTFGRHYYVALRQDAVAASVAAAAKAEPVASTSQAFTQATAAAPITAASAAETPTTGIRAWLNYFDQNIPVMVAAWLLGLLAMMLRLLGGLAYVQRLRHYRVQPLAPEWTARIAVLAEQAGVRQPIALLESALVKVPLVVGHLRPVILLPFGTVTGLSQSYMEAILAHELAHIARRDYLMNLLQSIAEILFFYHPAVWFVTACMRTERENCCDDAATALVGGDPLRLARALAALAELGLERTPAARLALSAVGPDGSLLGRIRRLVQGRSAPTFSEGFMAACVVLCGLVLLTTAVAMADPRPLLTKTGTLGKLSNLPLGQKLAEECTDLPLVATSLAPLAQTEPLAPVAAASQQDGDNDGDKDKNKKRKRTERVVVVNGSRRSGGTVVIEKDKKGRITDMFVDGERVEGVASGSKSKTTLSKIKDDKGGKRVEVVKVVPNGSFWSKDGDNFTYFYDPNFKRNFTFRIPAGDQAEIERSVRRAQANADAATRRSLQNLRLNQSFTYSFPGDQTPEDANELARRALRQADEALRRAEQAEKSEETRARLREERERIREKQEELRERLREEEESRRDSDEARREVDDERRRTIDESRLAIEERRRELEEKRRDMEEMRRDREAERAERERHRADEEQKLKQELVKDKLITDTRNYELTLTASEMTVNGKKQPESIHQKYLKLYEARTGHKMTGSSMWRARENNDSRSSETPPTPPKAPQAPKAPRPPRTPRSSGSQVTPPTPPALEAPAAPAAPPAPTPPTGDVIINRPATYTVEVVNSEVLNKLNEHVALVQLTSSSQSQTLENLRQYRRLVKSNAIKTSCPDQNPSNE</sequence>
<proteinExistence type="predicted"/>
<protein>
    <submittedName>
        <fullName evidence="4">M56 family metallopeptidase</fullName>
    </submittedName>
</protein>
<feature type="region of interest" description="Disordered" evidence="1">
    <location>
        <begin position="669"/>
        <end position="702"/>
    </location>
</feature>
<feature type="transmembrane region" description="Helical" evidence="2">
    <location>
        <begin position="343"/>
        <end position="363"/>
    </location>
</feature>
<gene>
    <name evidence="4" type="ORF">FHG12_13145</name>
</gene>
<name>A0A5B8A0M6_9BACT</name>
<feature type="domain" description="Peptidase M56" evidence="3">
    <location>
        <begin position="33"/>
        <end position="283"/>
    </location>
</feature>
<evidence type="ECO:0000313" key="4">
    <source>
        <dbReference type="EMBL" id="QDA60991.1"/>
    </source>
</evidence>
<feature type="region of interest" description="Disordered" evidence="1">
    <location>
        <begin position="752"/>
        <end position="826"/>
    </location>
</feature>
<accession>A0A5B8A0M6</accession>
<dbReference type="PANTHER" id="PTHR34978">
    <property type="entry name" value="POSSIBLE SENSOR-TRANSDUCER PROTEIN BLAR"/>
    <property type="match status" value="1"/>
</dbReference>
<dbReference type="InterPro" id="IPR052173">
    <property type="entry name" value="Beta-lactam_resp_regulator"/>
</dbReference>
<dbReference type="PANTHER" id="PTHR34978:SF3">
    <property type="entry name" value="SLR0241 PROTEIN"/>
    <property type="match status" value="1"/>
</dbReference>
<dbReference type="OrthoDB" id="15218at2"/>
<reference evidence="4 5" key="1">
    <citation type="submission" date="2019-06" db="EMBL/GenBank/DDBJ databases">
        <authorList>
            <person name="Srinivasan S."/>
        </authorList>
    </citation>
    <scope>NUCLEOTIDE SEQUENCE [LARGE SCALE GENOMIC DNA]</scope>
    <source>
        <strain evidence="4 5">17J68-5</strain>
    </source>
</reference>
<dbReference type="EMBL" id="CP040896">
    <property type="protein sequence ID" value="QDA60991.1"/>
    <property type="molecule type" value="Genomic_DNA"/>
</dbReference>
<keyword evidence="2" id="KW-1133">Transmembrane helix</keyword>
<evidence type="ECO:0000256" key="2">
    <source>
        <dbReference type="SAM" id="Phobius"/>
    </source>
</evidence>
<feature type="transmembrane region" description="Helical" evidence="2">
    <location>
        <begin position="134"/>
        <end position="159"/>
    </location>
</feature>
<feature type="compositionally biased region" description="Pro residues" evidence="1">
    <location>
        <begin position="801"/>
        <end position="822"/>
    </location>
</feature>
<evidence type="ECO:0000259" key="3">
    <source>
        <dbReference type="Pfam" id="PF05569"/>
    </source>
</evidence>
<dbReference type="RefSeq" id="WP_139516165.1">
    <property type="nucleotide sequence ID" value="NZ_CP040896.1"/>
</dbReference>
<feature type="transmembrane region" description="Helical" evidence="2">
    <location>
        <begin position="20"/>
        <end position="41"/>
    </location>
</feature>
<evidence type="ECO:0000256" key="1">
    <source>
        <dbReference type="SAM" id="MobiDB-lite"/>
    </source>
</evidence>
<dbReference type="Gene3D" id="3.30.2010.10">
    <property type="entry name" value="Metalloproteases ('zincins'), catalytic domain"/>
    <property type="match status" value="1"/>
</dbReference>
<keyword evidence="5" id="KW-1185">Reference proteome</keyword>
<keyword evidence="2" id="KW-0812">Transmembrane</keyword>
<evidence type="ECO:0000313" key="5">
    <source>
        <dbReference type="Proteomes" id="UP000305398"/>
    </source>
</evidence>
<dbReference type="CDD" id="cd07341">
    <property type="entry name" value="M56_BlaR1_MecR1_like"/>
    <property type="match status" value="1"/>
</dbReference>
<feature type="compositionally biased region" description="Pro residues" evidence="1">
    <location>
        <begin position="773"/>
        <end position="791"/>
    </location>
</feature>
<dbReference type="InterPro" id="IPR008756">
    <property type="entry name" value="Peptidase_M56"/>
</dbReference>
<feature type="region of interest" description="Disordered" evidence="1">
    <location>
        <begin position="598"/>
        <end position="652"/>
    </location>
</feature>
<dbReference type="KEGG" id="hyj:FHG12_13145"/>
<dbReference type="AlphaFoldDB" id="A0A5B8A0M6"/>
<feature type="transmembrane region" description="Helical" evidence="2">
    <location>
        <begin position="48"/>
        <end position="69"/>
    </location>
</feature>